<organism evidence="7 8">
    <name type="scientific">[Clostridium] cellulosi</name>
    <dbReference type="NCBI Taxonomy" id="29343"/>
    <lineage>
        <taxon>Bacteria</taxon>
        <taxon>Bacillati</taxon>
        <taxon>Bacillota</taxon>
        <taxon>Clostridia</taxon>
        <taxon>Eubacteriales</taxon>
        <taxon>Oscillospiraceae</taxon>
        <taxon>Oscillospiraceae incertae sedis</taxon>
    </lineage>
</organism>
<name>A0A078KQH4_9FIRM</name>
<dbReference type="HOGENOM" id="CLU_040186_2_0_9"/>
<keyword evidence="4 6" id="KW-1133">Transmembrane helix</keyword>
<dbReference type="OrthoDB" id="9801356at2"/>
<reference evidence="8" key="1">
    <citation type="submission" date="2014-07" db="EMBL/GenBank/DDBJ databases">
        <authorList>
            <person name="Wibberg D."/>
        </authorList>
    </citation>
    <scope>NUCLEOTIDE SEQUENCE [LARGE SCALE GENOMIC DNA]</scope>
    <source>
        <strain evidence="8">DG5</strain>
    </source>
</reference>
<evidence type="ECO:0000256" key="4">
    <source>
        <dbReference type="ARBA" id="ARBA00022989"/>
    </source>
</evidence>
<comment type="subcellular location">
    <subcellularLocation>
        <location evidence="1 6">Membrane</location>
        <topology evidence="1 6">Multi-pass membrane protein</topology>
    </subcellularLocation>
</comment>
<feature type="transmembrane region" description="Helical" evidence="6">
    <location>
        <begin position="71"/>
        <end position="89"/>
    </location>
</feature>
<evidence type="ECO:0000256" key="1">
    <source>
        <dbReference type="ARBA" id="ARBA00004141"/>
    </source>
</evidence>
<gene>
    <name evidence="7" type="ORF">CCDG5_0232</name>
</gene>
<dbReference type="EMBL" id="LM995447">
    <property type="protein sequence ID" value="CDZ23375.1"/>
    <property type="molecule type" value="Genomic_DNA"/>
</dbReference>
<proteinExistence type="inferred from homology"/>
<feature type="transmembrane region" description="Helical" evidence="6">
    <location>
        <begin position="145"/>
        <end position="167"/>
    </location>
</feature>
<evidence type="ECO:0000256" key="6">
    <source>
        <dbReference type="RuleBase" id="RU365102"/>
    </source>
</evidence>
<feature type="transmembrane region" description="Helical" evidence="6">
    <location>
        <begin position="6"/>
        <end position="23"/>
    </location>
</feature>
<keyword evidence="5 6" id="KW-0472">Membrane</keyword>
<keyword evidence="8" id="KW-1185">Reference proteome</keyword>
<dbReference type="AlphaFoldDB" id="A0A078KQH4"/>
<dbReference type="Proteomes" id="UP000032431">
    <property type="component" value="Chromosome I"/>
</dbReference>
<dbReference type="PANTHER" id="PTHR12608:SF1">
    <property type="entry name" value="TRANSMEMBRANE PROTEIN 165"/>
    <property type="match status" value="1"/>
</dbReference>
<accession>A0A078KQH4</accession>
<protein>
    <recommendedName>
        <fullName evidence="6">GDT1 family protein</fullName>
    </recommendedName>
</protein>
<evidence type="ECO:0000256" key="5">
    <source>
        <dbReference type="ARBA" id="ARBA00023136"/>
    </source>
</evidence>
<dbReference type="GO" id="GO:0046873">
    <property type="term" value="F:metal ion transmembrane transporter activity"/>
    <property type="evidence" value="ECO:0007669"/>
    <property type="project" value="InterPro"/>
</dbReference>
<dbReference type="Pfam" id="PF01169">
    <property type="entry name" value="GDT1"/>
    <property type="match status" value="2"/>
</dbReference>
<dbReference type="PATRIC" id="fig|29343.3.peg.237"/>
<dbReference type="KEGG" id="ccel:CCDG5_0232"/>
<dbReference type="GO" id="GO:0016020">
    <property type="term" value="C:membrane"/>
    <property type="evidence" value="ECO:0007669"/>
    <property type="project" value="UniProtKB-SubCell"/>
</dbReference>
<evidence type="ECO:0000256" key="2">
    <source>
        <dbReference type="ARBA" id="ARBA00009190"/>
    </source>
</evidence>
<evidence type="ECO:0000256" key="3">
    <source>
        <dbReference type="ARBA" id="ARBA00022692"/>
    </source>
</evidence>
<feature type="transmembrane region" description="Helical" evidence="6">
    <location>
        <begin position="43"/>
        <end position="65"/>
    </location>
</feature>
<dbReference type="InterPro" id="IPR001727">
    <property type="entry name" value="GDT1-like"/>
</dbReference>
<comment type="similarity">
    <text evidence="2 6">Belongs to the GDT1 family.</text>
</comment>
<feature type="transmembrane region" description="Helical" evidence="6">
    <location>
        <begin position="109"/>
        <end position="125"/>
    </location>
</feature>
<dbReference type="PANTHER" id="PTHR12608">
    <property type="entry name" value="TRANSMEMBRANE PROTEIN HTP-1 RELATED"/>
    <property type="match status" value="1"/>
</dbReference>
<feature type="transmembrane region" description="Helical" evidence="6">
    <location>
        <begin position="179"/>
        <end position="197"/>
    </location>
</feature>
<evidence type="ECO:0000313" key="7">
    <source>
        <dbReference type="EMBL" id="CDZ23375.1"/>
    </source>
</evidence>
<feature type="transmembrane region" description="Helical" evidence="6">
    <location>
        <begin position="209"/>
        <end position="227"/>
    </location>
</feature>
<evidence type="ECO:0000313" key="8">
    <source>
        <dbReference type="Proteomes" id="UP000032431"/>
    </source>
</evidence>
<sequence length="237" mass="25437">MGSVWEFIWPLILSTGLIALNEMGDKSQFLAMAFAARMKLSKVLIGITLAVFALNAIAVAVGALLASVPGWRSTVQFLASLLFLVFGLWTLKGENEESNNEVVKKKRSYGDVAVVFASFFLSEMGDKTQLVTISLAASYPKVPVAILIGTSLGMLIADGIGIFLGAVANRRLPENALKIISAALFIFFGLFGVWQSLVDVFKLGQVQSVIITVLAGIITVTAGVFIFKKSLTAEEKK</sequence>
<keyword evidence="3 6" id="KW-0812">Transmembrane</keyword>